<proteinExistence type="predicted"/>
<dbReference type="AlphaFoldDB" id="A0A172ZM93"/>
<gene>
    <name evidence="1" type="ORF">AR543_11700</name>
</gene>
<keyword evidence="2" id="KW-1185">Reference proteome</keyword>
<evidence type="ECO:0000313" key="1">
    <source>
        <dbReference type="EMBL" id="ANF98774.1"/>
    </source>
</evidence>
<dbReference type="KEGG" id="pbv:AR543_11700"/>
<reference evidence="1 2" key="2">
    <citation type="journal article" date="2016" name="Int. J. Syst. Evol. Microbiol.">
        <title>Paenibacillus bovis sp. nov., isolated from raw yak (Bos grunniens) milk.</title>
        <authorList>
            <person name="Gao C."/>
            <person name="Han J."/>
            <person name="Liu Z."/>
            <person name="Xu X."/>
            <person name="Hang F."/>
            <person name="Wu Z."/>
        </authorList>
    </citation>
    <scope>NUCLEOTIDE SEQUENCE [LARGE SCALE GENOMIC DNA]</scope>
    <source>
        <strain evidence="1 2">BD3526</strain>
    </source>
</reference>
<accession>A0A172ZM93</accession>
<organism evidence="1 2">
    <name type="scientific">Paenibacillus bovis</name>
    <dbReference type="NCBI Taxonomy" id="1616788"/>
    <lineage>
        <taxon>Bacteria</taxon>
        <taxon>Bacillati</taxon>
        <taxon>Bacillota</taxon>
        <taxon>Bacilli</taxon>
        <taxon>Bacillales</taxon>
        <taxon>Paenibacillaceae</taxon>
        <taxon>Paenibacillus</taxon>
    </lineage>
</organism>
<dbReference type="Proteomes" id="UP000078148">
    <property type="component" value="Chromosome"/>
</dbReference>
<protein>
    <submittedName>
        <fullName evidence="1">Uncharacterized protein</fullName>
    </submittedName>
</protein>
<reference evidence="2" key="1">
    <citation type="submission" date="2015-10" db="EMBL/GenBank/DDBJ databases">
        <title>Genome of Paenibacillus bovis sp. nov.</title>
        <authorList>
            <person name="Wu Z."/>
            <person name="Gao C."/>
            <person name="Liu Z."/>
            <person name="Zheng H."/>
        </authorList>
    </citation>
    <scope>NUCLEOTIDE SEQUENCE [LARGE SCALE GENOMIC DNA]</scope>
    <source>
        <strain evidence="2">BD3526</strain>
    </source>
</reference>
<sequence>MHETTDCCSQKKIQLDWQTVLSTYKLYRSLHFIKRHGPILSGIYLKAVYGGEGYVPVFHTHSLMTPFPVVSLTAPVALTNSKGAEDSIRFVRHTNELNTIISNFRIQCPAAFTQPLTCTIVEQLYNSTIANAIDYPVQTMTDAVLLSLWCNKKEQAEAQIQSYRSIIASWPAAAQKRCGGADRWEADIRSQWNREQITNTIQTELTRFKLDHLQDMLLACE</sequence>
<dbReference type="STRING" id="1616788.AR543_11700"/>
<dbReference type="EMBL" id="CP013023">
    <property type="protein sequence ID" value="ANF98774.1"/>
    <property type="molecule type" value="Genomic_DNA"/>
</dbReference>
<name>A0A172ZM93_9BACL</name>
<evidence type="ECO:0000313" key="2">
    <source>
        <dbReference type="Proteomes" id="UP000078148"/>
    </source>
</evidence>